<dbReference type="AlphaFoldDB" id="A0A2S8GNC0"/>
<gene>
    <name evidence="4" type="ORF">C5Y93_11785</name>
</gene>
<accession>A0A2S8GNC0</accession>
<dbReference type="Proteomes" id="UP000237819">
    <property type="component" value="Unassembled WGS sequence"/>
</dbReference>
<dbReference type="InterPro" id="IPR009078">
    <property type="entry name" value="Ferritin-like_SF"/>
</dbReference>
<dbReference type="GO" id="GO:0020037">
    <property type="term" value="F:heme binding"/>
    <property type="evidence" value="ECO:0007669"/>
    <property type="project" value="TreeGrafter"/>
</dbReference>
<evidence type="ECO:0000259" key="3">
    <source>
        <dbReference type="PROSITE" id="PS50905"/>
    </source>
</evidence>
<dbReference type="OrthoDB" id="5508922at2"/>
<dbReference type="PANTHER" id="PTHR30295:SF0">
    <property type="entry name" value="BACTERIOFERRITIN"/>
    <property type="match status" value="1"/>
</dbReference>
<dbReference type="GO" id="GO:0005829">
    <property type="term" value="C:cytosol"/>
    <property type="evidence" value="ECO:0007669"/>
    <property type="project" value="TreeGrafter"/>
</dbReference>
<feature type="domain" description="Ferritin-like diiron" evidence="3">
    <location>
        <begin position="1"/>
        <end position="142"/>
    </location>
</feature>
<evidence type="ECO:0000313" key="4">
    <source>
        <dbReference type="EMBL" id="PQO45925.1"/>
    </source>
</evidence>
<reference evidence="4 5" key="1">
    <citation type="submission" date="2018-02" db="EMBL/GenBank/DDBJ databases">
        <title>Comparative genomes isolates from brazilian mangrove.</title>
        <authorList>
            <person name="Araujo J.E."/>
            <person name="Taketani R.G."/>
            <person name="Silva M.C.P."/>
            <person name="Loureco M.V."/>
            <person name="Andreote F.D."/>
        </authorList>
    </citation>
    <scope>NUCLEOTIDE SEQUENCE [LARGE SCALE GENOMIC DNA]</scope>
    <source>
        <strain evidence="4 5">Nap-Phe MGV</strain>
    </source>
</reference>
<dbReference type="Gene3D" id="1.20.1260.10">
    <property type="match status" value="1"/>
</dbReference>
<dbReference type="InterPro" id="IPR008331">
    <property type="entry name" value="Ferritin_DPS_dom"/>
</dbReference>
<keyword evidence="1" id="KW-0409">Iron storage</keyword>
<dbReference type="SUPFAM" id="SSF47240">
    <property type="entry name" value="Ferritin-like"/>
    <property type="match status" value="1"/>
</dbReference>
<sequence>MVNPELIDKLNDILRWEWTGVAQYSQYSFVLTGIWREVFSGRFAESASESFGHAKKIGEKISALGGVPAVERDPVKQTGSLQAMLENSLCFEQTAVQLYQEALELADGVDRPLVVLLEEILLEEQEGVDEFTLILRDHESGEMADAITNVG</sequence>
<dbReference type="Pfam" id="PF00210">
    <property type="entry name" value="Ferritin"/>
    <property type="match status" value="1"/>
</dbReference>
<protein>
    <submittedName>
        <fullName evidence="4">Ferritin</fullName>
    </submittedName>
</protein>
<dbReference type="GO" id="GO:0006879">
    <property type="term" value="P:intracellular iron ion homeostasis"/>
    <property type="evidence" value="ECO:0007669"/>
    <property type="project" value="UniProtKB-KW"/>
</dbReference>
<dbReference type="RefSeq" id="WP_105335625.1">
    <property type="nucleotide sequence ID" value="NZ_PUHZ01000012.1"/>
</dbReference>
<dbReference type="GO" id="GO:0004322">
    <property type="term" value="F:ferroxidase activity"/>
    <property type="evidence" value="ECO:0007669"/>
    <property type="project" value="TreeGrafter"/>
</dbReference>
<dbReference type="PANTHER" id="PTHR30295">
    <property type="entry name" value="BACTERIOFERRITIN"/>
    <property type="match status" value="1"/>
</dbReference>
<evidence type="ECO:0000313" key="5">
    <source>
        <dbReference type="Proteomes" id="UP000237819"/>
    </source>
</evidence>
<dbReference type="EMBL" id="PUHZ01000012">
    <property type="protein sequence ID" value="PQO45925.1"/>
    <property type="molecule type" value="Genomic_DNA"/>
</dbReference>
<name>A0A2S8GNC0_9BACT</name>
<dbReference type="GO" id="GO:0008199">
    <property type="term" value="F:ferric iron binding"/>
    <property type="evidence" value="ECO:0007669"/>
    <property type="project" value="InterPro"/>
</dbReference>
<dbReference type="InterPro" id="IPR012347">
    <property type="entry name" value="Ferritin-like"/>
</dbReference>
<organism evidence="4 5">
    <name type="scientific">Blastopirellula marina</name>
    <dbReference type="NCBI Taxonomy" id="124"/>
    <lineage>
        <taxon>Bacteria</taxon>
        <taxon>Pseudomonadati</taxon>
        <taxon>Planctomycetota</taxon>
        <taxon>Planctomycetia</taxon>
        <taxon>Pirellulales</taxon>
        <taxon>Pirellulaceae</taxon>
        <taxon>Blastopirellula</taxon>
    </lineage>
</organism>
<keyword evidence="2" id="KW-0408">Iron</keyword>
<proteinExistence type="predicted"/>
<evidence type="ECO:0000256" key="1">
    <source>
        <dbReference type="ARBA" id="ARBA00022434"/>
    </source>
</evidence>
<evidence type="ECO:0000256" key="2">
    <source>
        <dbReference type="ARBA" id="ARBA00023004"/>
    </source>
</evidence>
<comment type="caution">
    <text evidence="4">The sequence shown here is derived from an EMBL/GenBank/DDBJ whole genome shotgun (WGS) entry which is preliminary data.</text>
</comment>
<dbReference type="InterPro" id="IPR009040">
    <property type="entry name" value="Ferritin-like_diiron"/>
</dbReference>
<dbReference type="PROSITE" id="PS50905">
    <property type="entry name" value="FERRITIN_LIKE"/>
    <property type="match status" value="1"/>
</dbReference>